<sequence length="678" mass="74750">MRFEQCLAIFYFLGKNEPSHDEWLKPYLPPGQIRYHDDQGLLELYKGFMLWMFLNDFNTTEMKYGFNKNFEFASPGPRTFDRRIEYWGWPTEKVAKQDFIEFLLGLVPPGELDITSDENNTDESANGRTVPFTKQAEQVLELSDGQYTRHFAKISRSGSLASAMKSVSSHATYKEDHHRKREFLTRHENKLYAAASDQGSYRSPYSNKGSGPATVLSSFYQSVSSLPHPSMSTEQPAFISRNCTHSPSAWSPDAQAAYQVVDSLRSHSGASSCKHHKRSLQQSPLALKRQKLAASSPGSVSSTEENSPPPLSPASHTSPVANKLPGTPSTVCHVPPVAIAGSSPAAIFDANVLERDRPIQMQVSHGKMNLALPSDLTLIRGQNFSGSLGSNFEICMPFSVRPSSQSFSSRSLPGHGTGDDGNDDNVFMCCSFDPAQKIYDQHAITTRDPSQSPRFEAGQTIGYGEGRTTDAELNDASAPEEYERLVPVSGENTFDDAAMHISDCRTNSRIEETFDGGEPRDDFPPERMMFDGDRVSLSVSAPGSIDYSISGSRDRSGFGFDDGNGIVDGESVDGQDVDRESVGGQSIDGESIDGEIFHRESVDGESVESGGYKDKSTDLSMRGILAWGDWDYDANNGDSQDDDDDNDDDDDSVVDTNYGYSFKWIEFTTIGGFISTWW</sequence>
<protein>
    <submittedName>
        <fullName evidence="2">Uncharacterized protein</fullName>
    </submittedName>
</protein>
<feature type="compositionally biased region" description="Acidic residues" evidence="1">
    <location>
        <begin position="639"/>
        <end position="652"/>
    </location>
</feature>
<organism evidence="2 3">
    <name type="scientific">Rhynchosporium secalis</name>
    <name type="common">Barley scald fungus</name>
    <dbReference type="NCBI Taxonomy" id="38038"/>
    <lineage>
        <taxon>Eukaryota</taxon>
        <taxon>Fungi</taxon>
        <taxon>Dikarya</taxon>
        <taxon>Ascomycota</taxon>
        <taxon>Pezizomycotina</taxon>
        <taxon>Leotiomycetes</taxon>
        <taxon>Helotiales</taxon>
        <taxon>Ploettnerulaceae</taxon>
        <taxon>Rhynchosporium</taxon>
    </lineage>
</organism>
<feature type="compositionally biased region" description="Polar residues" evidence="1">
    <location>
        <begin position="296"/>
        <end position="306"/>
    </location>
</feature>
<name>A0A1E1LZQ3_RHYSE</name>
<feature type="region of interest" description="Disordered" evidence="1">
    <location>
        <begin position="569"/>
        <end position="590"/>
    </location>
</feature>
<proteinExistence type="predicted"/>
<feature type="region of interest" description="Disordered" evidence="1">
    <location>
        <begin position="268"/>
        <end position="327"/>
    </location>
</feature>
<feature type="region of interest" description="Disordered" evidence="1">
    <location>
        <begin position="633"/>
        <end position="652"/>
    </location>
</feature>
<keyword evidence="3" id="KW-1185">Reference proteome</keyword>
<reference evidence="3" key="1">
    <citation type="submission" date="2016-03" db="EMBL/GenBank/DDBJ databases">
        <authorList>
            <person name="Guldener U."/>
        </authorList>
    </citation>
    <scope>NUCLEOTIDE SEQUENCE [LARGE SCALE GENOMIC DNA]</scope>
</reference>
<dbReference type="Proteomes" id="UP000177625">
    <property type="component" value="Unassembled WGS sequence"/>
</dbReference>
<dbReference type="AlphaFoldDB" id="A0A1E1LZQ3"/>
<evidence type="ECO:0000313" key="3">
    <source>
        <dbReference type="Proteomes" id="UP000177625"/>
    </source>
</evidence>
<accession>A0A1E1LZQ3</accession>
<gene>
    <name evidence="2" type="ORF">RSE6_02214</name>
</gene>
<dbReference type="EMBL" id="FJVC01000088">
    <property type="protein sequence ID" value="CZT42346.1"/>
    <property type="molecule type" value="Genomic_DNA"/>
</dbReference>
<evidence type="ECO:0000256" key="1">
    <source>
        <dbReference type="SAM" id="MobiDB-lite"/>
    </source>
</evidence>
<evidence type="ECO:0000313" key="2">
    <source>
        <dbReference type="EMBL" id="CZT42346.1"/>
    </source>
</evidence>